<evidence type="ECO:0000313" key="3">
    <source>
        <dbReference type="Proteomes" id="UP000034883"/>
    </source>
</evidence>
<dbReference type="EMBL" id="CP011125">
    <property type="protein sequence ID" value="AKF09689.1"/>
    <property type="molecule type" value="Genomic_DNA"/>
</dbReference>
<keyword evidence="3" id="KW-1185">Reference proteome</keyword>
<protein>
    <submittedName>
        <fullName evidence="2">Uncharacterized protein</fullName>
    </submittedName>
</protein>
<reference evidence="2 3" key="1">
    <citation type="submission" date="2015-03" db="EMBL/GenBank/DDBJ databases">
        <title>Genome assembly of Sandaracinus amylolyticus DSM 53668.</title>
        <authorList>
            <person name="Sharma G."/>
            <person name="Subramanian S."/>
        </authorList>
    </citation>
    <scope>NUCLEOTIDE SEQUENCE [LARGE SCALE GENOMIC DNA]</scope>
    <source>
        <strain evidence="2 3">DSM 53668</strain>
    </source>
</reference>
<dbReference type="KEGG" id="samy:DB32_006838"/>
<evidence type="ECO:0000313" key="2">
    <source>
        <dbReference type="EMBL" id="AKF09689.1"/>
    </source>
</evidence>
<dbReference type="Proteomes" id="UP000034883">
    <property type="component" value="Chromosome"/>
</dbReference>
<organism evidence="2 3">
    <name type="scientific">Sandaracinus amylolyticus</name>
    <dbReference type="NCBI Taxonomy" id="927083"/>
    <lineage>
        <taxon>Bacteria</taxon>
        <taxon>Pseudomonadati</taxon>
        <taxon>Myxococcota</taxon>
        <taxon>Polyangia</taxon>
        <taxon>Polyangiales</taxon>
        <taxon>Sandaracinaceae</taxon>
        <taxon>Sandaracinus</taxon>
    </lineage>
</organism>
<sequence>MRTSWIVFTGALLLALFTFVPSTADAQRLRRASGVVRGEPRRAQSTTRRERRTTRDPVRVTARRRWAPLIVTGPYVAITSDEPAAERFLRITIAGEGQYVLDGIGHGALTLRVGFAWPVELHAAYGVYVEPLARGVEALGLGRLGIAGRLVDLPEVQARVGLALRHVHDRLGGIAGIEGFGGIDVTPLEPLVISIEGGVGVVGEGWVLAARATVGLAAGPIEIYAGWEHVAFEPIDAELGGGTWLSGPVLGVRAWL</sequence>
<evidence type="ECO:0000256" key="1">
    <source>
        <dbReference type="SAM" id="MobiDB-lite"/>
    </source>
</evidence>
<dbReference type="OrthoDB" id="272730at2"/>
<dbReference type="RefSeq" id="WP_157069693.1">
    <property type="nucleotide sequence ID" value="NZ_CP011125.1"/>
</dbReference>
<proteinExistence type="predicted"/>
<feature type="region of interest" description="Disordered" evidence="1">
    <location>
        <begin position="35"/>
        <end position="57"/>
    </location>
</feature>
<dbReference type="AlphaFoldDB" id="A0A0F6SH22"/>
<name>A0A0F6SH22_9BACT</name>
<accession>A0A0F6SH22</accession>
<gene>
    <name evidence="2" type="ORF">DB32_006838</name>
</gene>